<evidence type="ECO:0000313" key="3">
    <source>
        <dbReference type="Proteomes" id="UP000299290"/>
    </source>
</evidence>
<protein>
    <recommendedName>
        <fullName evidence="4">N-acetyltransferase domain-containing protein</fullName>
    </recommendedName>
</protein>
<feature type="region of interest" description="Disordered" evidence="1">
    <location>
        <begin position="1"/>
        <end position="21"/>
    </location>
</feature>
<evidence type="ECO:0000313" key="2">
    <source>
        <dbReference type="EMBL" id="GDY39411.1"/>
    </source>
</evidence>
<reference evidence="2 3" key="1">
    <citation type="journal article" date="2020" name="Int. J. Syst. Evol. Microbiol.">
        <title>Reclassification of Streptomyces castelarensis and Streptomyces sporoclivatus as later heterotypic synonyms of Streptomyces antimycoticus.</title>
        <authorList>
            <person name="Komaki H."/>
            <person name="Tamura T."/>
        </authorList>
    </citation>
    <scope>NUCLEOTIDE SEQUENCE [LARGE SCALE GENOMIC DNA]</scope>
    <source>
        <strain evidence="2 3">NBRC 12839</strain>
    </source>
</reference>
<keyword evidence="3" id="KW-1185">Reference proteome</keyword>
<dbReference type="Proteomes" id="UP000299290">
    <property type="component" value="Unassembled WGS sequence"/>
</dbReference>
<name>A0A4D4JRR3_9ACTN</name>
<dbReference type="EMBL" id="BJHV01000001">
    <property type="protein sequence ID" value="GDY39411.1"/>
    <property type="molecule type" value="Genomic_DNA"/>
</dbReference>
<dbReference type="AlphaFoldDB" id="A0A4D4JRR3"/>
<accession>A0A4D4JRR3</accession>
<gene>
    <name evidence="2" type="ORF">SANT12839_002930</name>
</gene>
<evidence type="ECO:0000256" key="1">
    <source>
        <dbReference type="SAM" id="MobiDB-lite"/>
    </source>
</evidence>
<organism evidence="2 3">
    <name type="scientific">Streptomyces antimycoticus</name>
    <dbReference type="NCBI Taxonomy" id="68175"/>
    <lineage>
        <taxon>Bacteria</taxon>
        <taxon>Bacillati</taxon>
        <taxon>Actinomycetota</taxon>
        <taxon>Actinomycetes</taxon>
        <taxon>Kitasatosporales</taxon>
        <taxon>Streptomycetaceae</taxon>
        <taxon>Streptomyces</taxon>
        <taxon>Streptomyces violaceusniger group</taxon>
    </lineage>
</organism>
<proteinExistence type="predicted"/>
<comment type="caution">
    <text evidence="2">The sequence shown here is derived from an EMBL/GenBank/DDBJ whole genome shotgun (WGS) entry which is preliminary data.</text>
</comment>
<sequence length="223" mass="24164">MTAEPGWGQSRKPGDGEPSAMAPVRMRRLNRWLAEGLREDLADLYVESRVTAPGDPYRRPSHKNFLGRLTTDMRRLGFGMVIAGTDSLTGCAFGFPVRGDGSWWLGFEGPLPRSIEQLTAAGSAFVFDDILIGPHPQDRGLARRLQGRLLTDHQASLGATLVDQADRPTLAALRSWGWLDVGELRRPAGSTTFRALIFPLGERIMARLDGLVTMPGGGGPSGA</sequence>
<evidence type="ECO:0008006" key="4">
    <source>
        <dbReference type="Google" id="ProtNLM"/>
    </source>
</evidence>